<evidence type="ECO:0000313" key="5">
    <source>
        <dbReference type="Proteomes" id="UP000005408"/>
    </source>
</evidence>
<protein>
    <recommendedName>
        <fullName evidence="3">Histidine-specific methyltransferase SAM-dependent domain-containing protein</fullName>
    </recommendedName>
</protein>
<feature type="domain" description="Histidine-specific methyltransferase SAM-dependent" evidence="3">
    <location>
        <begin position="5"/>
        <end position="312"/>
    </location>
</feature>
<dbReference type="Proteomes" id="UP000005408">
    <property type="component" value="Unassembled WGS sequence"/>
</dbReference>
<name>A0A8W8N6V8_MAGGI</name>
<dbReference type="InterPro" id="IPR019257">
    <property type="entry name" value="MeTrfase_dom"/>
</dbReference>
<sequence length="319" mass="36847">MDVKDLLLQGLLSSQKYIDISFRYDSQGSVYDQECADLEEFYHYRSEKAVIHSNVKNVVSHLDIPLMVFELGCGNTKKSQLILNEILQHQSHLDYSPNDFSKDFLVDVCQNLCTIYGHQLRLTPMPGDLMDALAKIKNYRDRKLILWLSGLQCFTMVKQFEMLSSIASVLEANDACLLTVDVTQSRELIEKAYLDYDYSKPNAKLYTNGVHVINRELGGNINLSQFKLEGRYVEDKDVSKASYNQVWLTSLCKQSYHLEKVGKTVTFEEGEKLLLYAGNGMSHKYTQKQLDHLFARARLRIMKKWENEHCALILCKRIF</sequence>
<evidence type="ECO:0000256" key="2">
    <source>
        <dbReference type="ARBA" id="ARBA00022679"/>
    </source>
</evidence>
<dbReference type="Gene3D" id="3.40.50.150">
    <property type="entry name" value="Vaccinia Virus protein VP39"/>
    <property type="match status" value="1"/>
</dbReference>
<dbReference type="GO" id="GO:0032259">
    <property type="term" value="P:methylation"/>
    <property type="evidence" value="ECO:0007669"/>
    <property type="project" value="UniProtKB-KW"/>
</dbReference>
<accession>A0A8W8N6V8</accession>
<keyword evidence="5" id="KW-1185">Reference proteome</keyword>
<dbReference type="InterPro" id="IPR017804">
    <property type="entry name" value="MeTrfase_EgtD-like"/>
</dbReference>
<organism evidence="4 5">
    <name type="scientific">Magallana gigas</name>
    <name type="common">Pacific oyster</name>
    <name type="synonym">Crassostrea gigas</name>
    <dbReference type="NCBI Taxonomy" id="29159"/>
    <lineage>
        <taxon>Eukaryota</taxon>
        <taxon>Metazoa</taxon>
        <taxon>Spiralia</taxon>
        <taxon>Lophotrochozoa</taxon>
        <taxon>Mollusca</taxon>
        <taxon>Bivalvia</taxon>
        <taxon>Autobranchia</taxon>
        <taxon>Pteriomorphia</taxon>
        <taxon>Ostreida</taxon>
        <taxon>Ostreoidea</taxon>
        <taxon>Ostreidae</taxon>
        <taxon>Magallana</taxon>
    </lineage>
</organism>
<dbReference type="PANTHER" id="PTHR43397:SF1">
    <property type="entry name" value="ERGOTHIONEINE BIOSYNTHESIS PROTEIN 1"/>
    <property type="match status" value="1"/>
</dbReference>
<reference evidence="4" key="1">
    <citation type="submission" date="2022-08" db="UniProtKB">
        <authorList>
            <consortium name="EnsemblMetazoa"/>
        </authorList>
    </citation>
    <scope>IDENTIFICATION</scope>
    <source>
        <strain evidence="4">05x7-T-G4-1.051#20</strain>
    </source>
</reference>
<dbReference type="AlphaFoldDB" id="A0A8W8N6V8"/>
<evidence type="ECO:0000259" key="3">
    <source>
        <dbReference type="Pfam" id="PF10017"/>
    </source>
</evidence>
<dbReference type="InterPro" id="IPR029063">
    <property type="entry name" value="SAM-dependent_MTases_sf"/>
</dbReference>
<proteinExistence type="predicted"/>
<keyword evidence="2" id="KW-0808">Transferase</keyword>
<dbReference type="EnsemblMetazoa" id="G4905.2">
    <property type="protein sequence ID" value="G4905.2:cds"/>
    <property type="gene ID" value="G4905"/>
</dbReference>
<dbReference type="InterPro" id="IPR051128">
    <property type="entry name" value="EgtD_Methyltrsf_superfamily"/>
</dbReference>
<dbReference type="PIRSF" id="PIRSF018005">
    <property type="entry name" value="UCP018005"/>
    <property type="match status" value="1"/>
</dbReference>
<evidence type="ECO:0000313" key="4">
    <source>
        <dbReference type="EnsemblMetazoa" id="G4905.2:cds"/>
    </source>
</evidence>
<keyword evidence="1" id="KW-0489">Methyltransferase</keyword>
<dbReference type="Pfam" id="PF10017">
    <property type="entry name" value="Methyltransf_33"/>
    <property type="match status" value="1"/>
</dbReference>
<evidence type="ECO:0000256" key="1">
    <source>
        <dbReference type="ARBA" id="ARBA00022603"/>
    </source>
</evidence>
<dbReference type="PANTHER" id="PTHR43397">
    <property type="entry name" value="ERGOTHIONEINE BIOSYNTHESIS PROTEIN 1"/>
    <property type="match status" value="1"/>
</dbReference>
<dbReference type="GO" id="GO:0008168">
    <property type="term" value="F:methyltransferase activity"/>
    <property type="evidence" value="ECO:0007669"/>
    <property type="project" value="UniProtKB-KW"/>
</dbReference>